<dbReference type="InterPro" id="IPR050595">
    <property type="entry name" value="Bact_response_regulator"/>
</dbReference>
<evidence type="ECO:0000259" key="3">
    <source>
        <dbReference type="PROSITE" id="PS50110"/>
    </source>
</evidence>
<feature type="domain" description="Response regulatory" evidence="3">
    <location>
        <begin position="140"/>
        <end position="253"/>
    </location>
</feature>
<dbReference type="SMART" id="SM00448">
    <property type="entry name" value="REC"/>
    <property type="match status" value="1"/>
</dbReference>
<comment type="caution">
    <text evidence="4">The sequence shown here is derived from an EMBL/GenBank/DDBJ whole genome shotgun (WGS) entry which is preliminary data.</text>
</comment>
<evidence type="ECO:0000256" key="2">
    <source>
        <dbReference type="PROSITE-ProRule" id="PRU00169"/>
    </source>
</evidence>
<dbReference type="NCBIfam" id="NF006623">
    <property type="entry name" value="PRK09191.1"/>
    <property type="match status" value="1"/>
</dbReference>
<dbReference type="InterPro" id="IPR013324">
    <property type="entry name" value="RNA_pol_sigma_r3/r4-like"/>
</dbReference>
<dbReference type="Gene3D" id="3.40.50.2300">
    <property type="match status" value="1"/>
</dbReference>
<dbReference type="PIRSF" id="PIRSF036400">
    <property type="entry name" value="RR_Ctr_UCP036400"/>
    <property type="match status" value="1"/>
</dbReference>
<reference evidence="4 5" key="1">
    <citation type="submission" date="2019-09" db="EMBL/GenBank/DDBJ databases">
        <title>Parvibaculum sedimenti sp. nov., isolated from sediment.</title>
        <authorList>
            <person name="Wang Y."/>
        </authorList>
    </citation>
    <scope>NUCLEOTIDE SEQUENCE [LARGE SCALE GENOMIC DNA]</scope>
    <source>
        <strain evidence="4 5">HXT-9</strain>
    </source>
</reference>
<dbReference type="GO" id="GO:0000160">
    <property type="term" value="P:phosphorelay signal transduction system"/>
    <property type="evidence" value="ECO:0007669"/>
    <property type="project" value="InterPro"/>
</dbReference>
<accession>A0A6N6VNM3</accession>
<dbReference type="Pfam" id="PF22029">
    <property type="entry name" value="PhyR_sigma2"/>
    <property type="match status" value="1"/>
</dbReference>
<dbReference type="PANTHER" id="PTHR44591">
    <property type="entry name" value="STRESS RESPONSE REGULATOR PROTEIN 1"/>
    <property type="match status" value="1"/>
</dbReference>
<evidence type="ECO:0000313" key="4">
    <source>
        <dbReference type="EMBL" id="KAB7740752.1"/>
    </source>
</evidence>
<dbReference type="Pfam" id="PF00072">
    <property type="entry name" value="Response_reg"/>
    <property type="match status" value="1"/>
</dbReference>
<dbReference type="InterPro" id="IPR036388">
    <property type="entry name" value="WH-like_DNA-bd_sf"/>
</dbReference>
<keyword evidence="1 2" id="KW-0597">Phosphoprotein</keyword>
<evidence type="ECO:0000256" key="1">
    <source>
        <dbReference type="ARBA" id="ARBA00022553"/>
    </source>
</evidence>
<sequence>MPLARELSPHLPRLRRYARALTGDQARGDALIGATLQALVDNSASFPGHLDPATGLYKLFHAVWSRTNGNEAARSGGAPGRTAQERLTHLTPRSRQALLLTAMEGFANAQAAEIMDVDEAEVECLLEAALGDIDRQISTSVLIVEDEPIISMDLEEIVRELGHSVAGSAVTREEAVAAARQRRPGLVLADIQLADGSSGVEAVKDILGFASVPVVFITAFPERLLTGDRPEPTFLITKPFQRMAVKAAISQALFLNTAAPVH</sequence>
<name>A0A6N6VNM3_9HYPH</name>
<dbReference type="InterPro" id="IPR011006">
    <property type="entry name" value="CheY-like_superfamily"/>
</dbReference>
<dbReference type="InterPro" id="IPR014605">
    <property type="entry name" value="Sig_resp-reg_PhyR"/>
</dbReference>
<dbReference type="InterPro" id="IPR053866">
    <property type="entry name" value="PhyR_sigma2"/>
</dbReference>
<feature type="modified residue" description="4-aspartylphosphate" evidence="2">
    <location>
        <position position="190"/>
    </location>
</feature>
<dbReference type="CDD" id="cd17540">
    <property type="entry name" value="REC_PhyR"/>
    <property type="match status" value="1"/>
</dbReference>
<dbReference type="InterPro" id="IPR053867">
    <property type="entry name" value="PhyR_sigma4"/>
</dbReference>
<gene>
    <name evidence="4" type="ORF">F2P47_06820</name>
</gene>
<proteinExistence type="predicted"/>
<dbReference type="AlphaFoldDB" id="A0A6N6VNM3"/>
<protein>
    <submittedName>
        <fullName evidence="4">Response regulator</fullName>
    </submittedName>
</protein>
<dbReference type="SUPFAM" id="SSF88659">
    <property type="entry name" value="Sigma3 and sigma4 domains of RNA polymerase sigma factors"/>
    <property type="match status" value="1"/>
</dbReference>
<dbReference type="Proteomes" id="UP000468901">
    <property type="component" value="Unassembled WGS sequence"/>
</dbReference>
<dbReference type="Gene3D" id="1.10.1740.10">
    <property type="match status" value="1"/>
</dbReference>
<organism evidence="4 5">
    <name type="scientific">Parvibaculum sedimenti</name>
    <dbReference type="NCBI Taxonomy" id="2608632"/>
    <lineage>
        <taxon>Bacteria</taxon>
        <taxon>Pseudomonadati</taxon>
        <taxon>Pseudomonadota</taxon>
        <taxon>Alphaproteobacteria</taxon>
        <taxon>Hyphomicrobiales</taxon>
        <taxon>Parvibaculaceae</taxon>
        <taxon>Parvibaculum</taxon>
    </lineage>
</organism>
<dbReference type="PROSITE" id="PS50110">
    <property type="entry name" value="RESPONSE_REGULATORY"/>
    <property type="match status" value="1"/>
</dbReference>
<dbReference type="PANTHER" id="PTHR44591:SF20">
    <property type="entry name" value="PROTEIN PILH"/>
    <property type="match status" value="1"/>
</dbReference>
<dbReference type="InterPro" id="IPR001789">
    <property type="entry name" value="Sig_transdc_resp-reg_receiver"/>
</dbReference>
<dbReference type="Gene3D" id="1.10.10.10">
    <property type="entry name" value="Winged helix-like DNA-binding domain superfamily/Winged helix DNA-binding domain"/>
    <property type="match status" value="1"/>
</dbReference>
<evidence type="ECO:0000313" key="5">
    <source>
        <dbReference type="Proteomes" id="UP000468901"/>
    </source>
</evidence>
<dbReference type="EMBL" id="WESC01000005">
    <property type="protein sequence ID" value="KAB7740752.1"/>
    <property type="molecule type" value="Genomic_DNA"/>
</dbReference>
<dbReference type="Pfam" id="PF22233">
    <property type="entry name" value="PhyR_sigma-like"/>
    <property type="match status" value="1"/>
</dbReference>
<keyword evidence="5" id="KW-1185">Reference proteome</keyword>
<dbReference type="RefSeq" id="WP_152215582.1">
    <property type="nucleotide sequence ID" value="NZ_JBAQYD010000028.1"/>
</dbReference>
<dbReference type="SUPFAM" id="SSF52172">
    <property type="entry name" value="CheY-like"/>
    <property type="match status" value="1"/>
</dbReference>